<evidence type="ECO:0000256" key="1">
    <source>
        <dbReference type="ARBA" id="ARBA00004448"/>
    </source>
</evidence>
<keyword evidence="5" id="KW-0999">Mitochondrion inner membrane</keyword>
<feature type="non-terminal residue" evidence="11">
    <location>
        <position position="1"/>
    </location>
</feature>
<evidence type="ECO:0000256" key="6">
    <source>
        <dbReference type="ARBA" id="ARBA00022927"/>
    </source>
</evidence>
<evidence type="ECO:0000256" key="7">
    <source>
        <dbReference type="ARBA" id="ARBA00022989"/>
    </source>
</evidence>
<evidence type="ECO:0000256" key="2">
    <source>
        <dbReference type="ARBA" id="ARBA00008444"/>
    </source>
</evidence>
<evidence type="ECO:0000256" key="9">
    <source>
        <dbReference type="ARBA" id="ARBA00023128"/>
    </source>
</evidence>
<keyword evidence="3" id="KW-0813">Transport</keyword>
<keyword evidence="4" id="KW-0812">Transmembrane</keyword>
<protein>
    <submittedName>
        <fullName evidence="11">Uncharacterized protein</fullName>
    </submittedName>
</protein>
<evidence type="ECO:0000256" key="3">
    <source>
        <dbReference type="ARBA" id="ARBA00022448"/>
    </source>
</evidence>
<dbReference type="PANTHER" id="PTHR10485:SF0">
    <property type="entry name" value="AT05822P-RELATED"/>
    <property type="match status" value="1"/>
</dbReference>
<organism evidence="11 12">
    <name type="scientific">Rhizoctonia solani</name>
    <dbReference type="NCBI Taxonomy" id="456999"/>
    <lineage>
        <taxon>Eukaryota</taxon>
        <taxon>Fungi</taxon>
        <taxon>Dikarya</taxon>
        <taxon>Basidiomycota</taxon>
        <taxon>Agaricomycotina</taxon>
        <taxon>Agaricomycetes</taxon>
        <taxon>Cantharellales</taxon>
        <taxon>Ceratobasidiaceae</taxon>
        <taxon>Rhizoctonia</taxon>
    </lineage>
</organism>
<sequence length="199" mass="21001">VGIEHTRLAYDVPAGNPNFQPHQEVYSNRIIWLTIPAILGRSTLSETFFLLLTSISPYVILNEAGTGFVLGAVGGGVWHGIKGARHAPKGLRLEGAIHAIKARSPITAGNFAVWMGLVSAFDCAITGYRQKEDMWNKIFSGAGAAGCLSARGGPRNAFAGAVAGGTVMGVFECFGVVFGRFLAEGNRPRPPPVPYASTS</sequence>
<dbReference type="GO" id="GO:0030150">
    <property type="term" value="P:protein import into mitochondrial matrix"/>
    <property type="evidence" value="ECO:0007669"/>
    <property type="project" value="TreeGrafter"/>
</dbReference>
<keyword evidence="8" id="KW-0811">Translocation</keyword>
<dbReference type="GO" id="GO:0008320">
    <property type="term" value="F:protein transmembrane transporter activity"/>
    <property type="evidence" value="ECO:0007669"/>
    <property type="project" value="TreeGrafter"/>
</dbReference>
<keyword evidence="7" id="KW-1133">Transmembrane helix</keyword>
<keyword evidence="9" id="KW-0496">Mitochondrion</keyword>
<evidence type="ECO:0000313" key="11">
    <source>
        <dbReference type="EMBL" id="CAE6465203.1"/>
    </source>
</evidence>
<evidence type="ECO:0000313" key="12">
    <source>
        <dbReference type="Proteomes" id="UP000663843"/>
    </source>
</evidence>
<proteinExistence type="inferred from homology"/>
<dbReference type="PANTHER" id="PTHR10485">
    <property type="entry name" value="MITOCHONDRIAL IMPORT INNER MEMBRANE TRANSLOCASE SUBUNIT TIM-17"/>
    <property type="match status" value="1"/>
</dbReference>
<dbReference type="Pfam" id="PF02466">
    <property type="entry name" value="Tim17"/>
    <property type="match status" value="1"/>
</dbReference>
<evidence type="ECO:0000256" key="5">
    <source>
        <dbReference type="ARBA" id="ARBA00022792"/>
    </source>
</evidence>
<dbReference type="AlphaFoldDB" id="A0A8H3BTY4"/>
<evidence type="ECO:0000256" key="10">
    <source>
        <dbReference type="ARBA" id="ARBA00023136"/>
    </source>
</evidence>
<keyword evidence="6" id="KW-0653">Protein transport</keyword>
<gene>
    <name evidence="11" type="ORF">RDB_LOCUS100497</name>
</gene>
<reference evidence="11" key="1">
    <citation type="submission" date="2021-01" db="EMBL/GenBank/DDBJ databases">
        <authorList>
            <person name="Kaushik A."/>
        </authorList>
    </citation>
    <scope>NUCLEOTIDE SEQUENCE</scope>
    <source>
        <strain evidence="11">AG2-2IIIB</strain>
    </source>
</reference>
<comment type="caution">
    <text evidence="11">The sequence shown here is derived from an EMBL/GenBank/DDBJ whole genome shotgun (WGS) entry which is preliminary data.</text>
</comment>
<name>A0A8H3BTY4_9AGAM</name>
<comment type="subcellular location">
    <subcellularLocation>
        <location evidence="1">Mitochondrion inner membrane</location>
        <topology evidence="1">Multi-pass membrane protein</topology>
    </subcellularLocation>
</comment>
<keyword evidence="10" id="KW-0472">Membrane</keyword>
<accession>A0A8H3BTY4</accession>
<comment type="similarity">
    <text evidence="2">Belongs to the Tim17/Tim22/Tim23 family.</text>
</comment>
<evidence type="ECO:0000256" key="4">
    <source>
        <dbReference type="ARBA" id="ARBA00022692"/>
    </source>
</evidence>
<evidence type="ECO:0000256" key="8">
    <source>
        <dbReference type="ARBA" id="ARBA00023010"/>
    </source>
</evidence>
<dbReference type="Proteomes" id="UP000663843">
    <property type="component" value="Unassembled WGS sequence"/>
</dbReference>
<dbReference type="EMBL" id="CAJMWT010003166">
    <property type="protein sequence ID" value="CAE6465203.1"/>
    <property type="molecule type" value="Genomic_DNA"/>
</dbReference>
<dbReference type="GO" id="GO:0005744">
    <property type="term" value="C:TIM23 mitochondrial import inner membrane translocase complex"/>
    <property type="evidence" value="ECO:0007669"/>
    <property type="project" value="TreeGrafter"/>
</dbReference>